<sequence length="227" mass="23854">MELKETVKEVVYSVVPITVIVAVVQIALKLPAQTLFTFFGGAVLIFIGLVFFLMGVKVGFLPVGESIGNAIVSKGKIWIVLLSGFIIGFVVNVAEPDLQVLAGQVDQVSGGTISRTLIIIVVSLGIGIFVALGLLRNFLKIPIIYLLLGGYAIIFILSIFTPKHFFGVGFDSGFVTTGPMTVPYIISLGVGVASVMGKSTSDDSFGLVALSTIGPIIAVLLLGVFFG</sequence>
<reference evidence="2 3" key="1">
    <citation type="submission" date="2016-02" db="EMBL/GenBank/DDBJ databases">
        <title>Comparison of Clostridium stercorarium subspecies using comparative genomics and transcriptomics.</title>
        <authorList>
            <person name="Schellenberg J."/>
            <person name="Thallinger G."/>
            <person name="Levin D.B."/>
            <person name="Zhang X."/>
            <person name="Alvare G."/>
            <person name="Fristensky B."/>
            <person name="Sparling R."/>
        </authorList>
    </citation>
    <scope>NUCLEOTIDE SEQUENCE [LARGE SCALE GENOMIC DNA]</scope>
    <source>
        <strain evidence="2 3">DSM 9219</strain>
    </source>
</reference>
<keyword evidence="1" id="KW-1133">Transmembrane helix</keyword>
<evidence type="ECO:0000256" key="1">
    <source>
        <dbReference type="SAM" id="Phobius"/>
    </source>
</evidence>
<dbReference type="EMBL" id="CP014673">
    <property type="protein sequence ID" value="ANX01778.1"/>
    <property type="molecule type" value="Genomic_DNA"/>
</dbReference>
<feature type="transmembrane region" description="Helical" evidence="1">
    <location>
        <begin position="77"/>
        <end position="94"/>
    </location>
</feature>
<dbReference type="RefSeq" id="WP_065820942.1">
    <property type="nucleotide sequence ID" value="NZ_CP014673.1"/>
</dbReference>
<dbReference type="AlphaFoldDB" id="A0A1B1YLX9"/>
<name>A0A1B1YLX9_THEST</name>
<feature type="transmembrane region" description="Helical" evidence="1">
    <location>
        <begin position="173"/>
        <end position="193"/>
    </location>
</feature>
<organism evidence="2 3">
    <name type="scientific">Thermoclostridium stercorarium subsp. leptospartum DSM 9219</name>
    <dbReference type="NCBI Taxonomy" id="1346611"/>
    <lineage>
        <taxon>Bacteria</taxon>
        <taxon>Bacillati</taxon>
        <taxon>Bacillota</taxon>
        <taxon>Clostridia</taxon>
        <taxon>Eubacteriales</taxon>
        <taxon>Oscillospiraceae</taxon>
        <taxon>Thermoclostridium</taxon>
    </lineage>
</organism>
<evidence type="ECO:0000313" key="3">
    <source>
        <dbReference type="Proteomes" id="UP000092931"/>
    </source>
</evidence>
<keyword evidence="1" id="KW-0472">Membrane</keyword>
<feature type="transmembrane region" description="Helical" evidence="1">
    <location>
        <begin position="205"/>
        <end position="226"/>
    </location>
</feature>
<feature type="transmembrane region" description="Helical" evidence="1">
    <location>
        <begin position="34"/>
        <end position="56"/>
    </location>
</feature>
<feature type="transmembrane region" description="Helical" evidence="1">
    <location>
        <begin position="142"/>
        <end position="161"/>
    </location>
</feature>
<evidence type="ECO:0008006" key="4">
    <source>
        <dbReference type="Google" id="ProtNLM"/>
    </source>
</evidence>
<dbReference type="InterPro" id="IPR011435">
    <property type="entry name" value="UmpAB"/>
</dbReference>
<protein>
    <recommendedName>
        <fullName evidence="4">DUF1538 domain-containing protein</fullName>
    </recommendedName>
</protein>
<evidence type="ECO:0000313" key="2">
    <source>
        <dbReference type="EMBL" id="ANX01778.1"/>
    </source>
</evidence>
<dbReference type="Pfam" id="PF07556">
    <property type="entry name" value="DUF1538"/>
    <property type="match status" value="1"/>
</dbReference>
<feature type="transmembrane region" description="Helical" evidence="1">
    <location>
        <begin position="10"/>
        <end position="28"/>
    </location>
</feature>
<feature type="transmembrane region" description="Helical" evidence="1">
    <location>
        <begin position="114"/>
        <end position="135"/>
    </location>
</feature>
<gene>
    <name evidence="2" type="ORF">CSTERLE_09455</name>
</gene>
<accession>A0A1B1YLX9</accession>
<keyword evidence="1" id="KW-0812">Transmembrane</keyword>
<proteinExistence type="predicted"/>
<dbReference type="Proteomes" id="UP000092931">
    <property type="component" value="Chromosome"/>
</dbReference>